<sequence length="208" mass="23352">MRSRRFLSDLSEAGHSPRYPLPMTTFALKEWDTQCQALTSGRSALLIRKGGIMETHEGFEVEHRAFLLYPTFLHQNPAELRPEFTGLLRDDPELGKIVPPALAEVVAVYRVESLEQALALEPEQALTAGAIERRFHYRNRPWVHALLLRVRPLTAPLRLPETPEMLGCVSWVPLGNVTFEAGPPVLGETELEERRAALEDRLAVGARG</sequence>
<dbReference type="EMBL" id="AP026560">
    <property type="protein sequence ID" value="BDP42715.1"/>
    <property type="molecule type" value="Genomic_DNA"/>
</dbReference>
<name>A0ABN6RH79_9DEIO</name>
<dbReference type="Proteomes" id="UP001064971">
    <property type="component" value="Chromosome"/>
</dbReference>
<dbReference type="InterPro" id="IPR008307">
    <property type="entry name" value="UCP018957"/>
</dbReference>
<reference evidence="1" key="1">
    <citation type="submission" date="2022-07" db="EMBL/GenBank/DDBJ databases">
        <title>Complete Genome Sequence of the Radioresistant Bacterium Deinococcus aetherius ST0316, Isolated from the Air Dust collected in Lower Stratosphere above Japan.</title>
        <authorList>
            <person name="Satoh K."/>
            <person name="Hagiwara K."/>
            <person name="Katsumata K."/>
            <person name="Kubo A."/>
            <person name="Yokobori S."/>
            <person name="Yamagishi A."/>
            <person name="Oono Y."/>
            <person name="Narumi I."/>
        </authorList>
    </citation>
    <scope>NUCLEOTIDE SEQUENCE</scope>
    <source>
        <strain evidence="1">ST0316</strain>
    </source>
</reference>
<evidence type="ECO:0000313" key="1">
    <source>
        <dbReference type="EMBL" id="BDP42715.1"/>
    </source>
</evidence>
<keyword evidence="2" id="KW-1185">Reference proteome</keyword>
<proteinExistence type="predicted"/>
<protein>
    <recommendedName>
        <fullName evidence="3">DUF1802 family protein</fullName>
    </recommendedName>
</protein>
<dbReference type="InterPro" id="IPR014923">
    <property type="entry name" value="DUF1802"/>
</dbReference>
<gene>
    <name evidence="1" type="ORF">DAETH_26840</name>
</gene>
<dbReference type="Pfam" id="PF08819">
    <property type="entry name" value="DUF1802"/>
    <property type="match status" value="1"/>
</dbReference>
<accession>A0ABN6RH79</accession>
<organism evidence="1 2">
    <name type="scientific">Deinococcus aetherius</name>
    <dbReference type="NCBI Taxonomy" id="200252"/>
    <lineage>
        <taxon>Bacteria</taxon>
        <taxon>Thermotogati</taxon>
        <taxon>Deinococcota</taxon>
        <taxon>Deinococci</taxon>
        <taxon>Deinococcales</taxon>
        <taxon>Deinococcaceae</taxon>
        <taxon>Deinococcus</taxon>
    </lineage>
</organism>
<evidence type="ECO:0008006" key="3">
    <source>
        <dbReference type="Google" id="ProtNLM"/>
    </source>
</evidence>
<evidence type="ECO:0000313" key="2">
    <source>
        <dbReference type="Proteomes" id="UP001064971"/>
    </source>
</evidence>
<dbReference type="PIRSF" id="PIRSF018957">
    <property type="entry name" value="UCP018957"/>
    <property type="match status" value="1"/>
</dbReference>